<comment type="similarity">
    <text evidence="1">Belongs to the sel-1 family.</text>
</comment>
<dbReference type="InterPro" id="IPR011990">
    <property type="entry name" value="TPR-like_helical_dom_sf"/>
</dbReference>
<sequence>MSYCRNDDIFNIDNFKINSTNREDNNNELIDGAVKLFFDEIYRGEYIKDIQSKLKLYLLFNGIESHKFPAKLVEAESRWHTDCLRAYWHFFDKCYDSATRLVAMSICYGKAKEGVACCQCCVAYIYENEFSFGDGEKEKAFLWYKQAAENGFSPAQEKLASYYARGRIVNQSWELAVAWLQKAAYLGNGKARLTLGEYYIAGAGVPMDTEEGFRWYCKSAETGYAPVYLRLAKVFQEGKIKKKNSYSYFYWIKKAAMTNLNATSMAPLAGLYKRGSGTRRDLHRAINVLTSLYNKGKDLEDEDIAHEHLSDIFL</sequence>
<dbReference type="Proteomes" id="UP000789831">
    <property type="component" value="Unassembled WGS sequence"/>
</dbReference>
<evidence type="ECO:0000313" key="3">
    <source>
        <dbReference type="Proteomes" id="UP000789831"/>
    </source>
</evidence>
<evidence type="ECO:0000256" key="1">
    <source>
        <dbReference type="ARBA" id="ARBA00038101"/>
    </source>
</evidence>
<dbReference type="EMBL" id="CAJVPL010001669">
    <property type="protein sequence ID" value="CAG8582395.1"/>
    <property type="molecule type" value="Genomic_DNA"/>
</dbReference>
<dbReference type="SUPFAM" id="SSF81901">
    <property type="entry name" value="HCP-like"/>
    <property type="match status" value="1"/>
</dbReference>
<dbReference type="PANTHER" id="PTHR11102">
    <property type="entry name" value="SEL-1-LIKE PROTEIN"/>
    <property type="match status" value="1"/>
</dbReference>
<gene>
    <name evidence="2" type="ORF">AGERDE_LOCUS8190</name>
</gene>
<organism evidence="2 3">
    <name type="scientific">Ambispora gerdemannii</name>
    <dbReference type="NCBI Taxonomy" id="144530"/>
    <lineage>
        <taxon>Eukaryota</taxon>
        <taxon>Fungi</taxon>
        <taxon>Fungi incertae sedis</taxon>
        <taxon>Mucoromycota</taxon>
        <taxon>Glomeromycotina</taxon>
        <taxon>Glomeromycetes</taxon>
        <taxon>Archaeosporales</taxon>
        <taxon>Ambisporaceae</taxon>
        <taxon>Ambispora</taxon>
    </lineage>
</organism>
<accession>A0A9N9G3L7</accession>
<dbReference type="InterPro" id="IPR050767">
    <property type="entry name" value="Sel1_AlgK"/>
</dbReference>
<keyword evidence="3" id="KW-1185">Reference proteome</keyword>
<dbReference type="AlphaFoldDB" id="A0A9N9G3L7"/>
<dbReference type="OrthoDB" id="9922773at2759"/>
<reference evidence="2" key="1">
    <citation type="submission" date="2021-06" db="EMBL/GenBank/DDBJ databases">
        <authorList>
            <person name="Kallberg Y."/>
            <person name="Tangrot J."/>
            <person name="Rosling A."/>
        </authorList>
    </citation>
    <scope>NUCLEOTIDE SEQUENCE</scope>
    <source>
        <strain evidence="2">MT106</strain>
    </source>
</reference>
<dbReference type="Gene3D" id="1.25.40.10">
    <property type="entry name" value="Tetratricopeptide repeat domain"/>
    <property type="match status" value="1"/>
</dbReference>
<protein>
    <submittedName>
        <fullName evidence="2">13158_t:CDS:1</fullName>
    </submittedName>
</protein>
<proteinExistence type="inferred from homology"/>
<dbReference type="SMART" id="SM00671">
    <property type="entry name" value="SEL1"/>
    <property type="match status" value="5"/>
</dbReference>
<dbReference type="PANTHER" id="PTHR11102:SF160">
    <property type="entry name" value="ERAD-ASSOCIATED E3 UBIQUITIN-PROTEIN LIGASE COMPONENT HRD3"/>
    <property type="match status" value="1"/>
</dbReference>
<dbReference type="Pfam" id="PF08238">
    <property type="entry name" value="Sel1"/>
    <property type="match status" value="4"/>
</dbReference>
<dbReference type="InterPro" id="IPR006597">
    <property type="entry name" value="Sel1-like"/>
</dbReference>
<evidence type="ECO:0000313" key="2">
    <source>
        <dbReference type="EMBL" id="CAG8582395.1"/>
    </source>
</evidence>
<name>A0A9N9G3L7_9GLOM</name>
<comment type="caution">
    <text evidence="2">The sequence shown here is derived from an EMBL/GenBank/DDBJ whole genome shotgun (WGS) entry which is preliminary data.</text>
</comment>